<dbReference type="EMBL" id="REGC01000018">
    <property type="protein sequence ID" value="RMB56864.1"/>
    <property type="molecule type" value="Genomic_DNA"/>
</dbReference>
<gene>
    <name evidence="3" type="ORF">D9543_10320</name>
</gene>
<reference evidence="3 4" key="1">
    <citation type="submission" date="2018-10" db="EMBL/GenBank/DDBJ databases">
        <title>Corynebacterium macginleyi genome sequencing and assembly of the type strain and two clinical samples.</title>
        <authorList>
            <person name="Bernier A.-M."/>
            <person name="Bernard K."/>
        </authorList>
    </citation>
    <scope>NUCLEOTIDE SEQUENCE [LARGE SCALE GENOMIC DNA]</scope>
    <source>
        <strain evidence="3 4">NML 120205</strain>
    </source>
</reference>
<dbReference type="Proteomes" id="UP000270649">
    <property type="component" value="Unassembled WGS sequence"/>
</dbReference>
<feature type="compositionally biased region" description="Low complexity" evidence="1">
    <location>
        <begin position="32"/>
        <end position="49"/>
    </location>
</feature>
<feature type="domain" description="DUF4300" evidence="2">
    <location>
        <begin position="73"/>
        <end position="324"/>
    </location>
</feature>
<dbReference type="InterPro" id="IPR025389">
    <property type="entry name" value="DUF4300"/>
</dbReference>
<protein>
    <submittedName>
        <fullName evidence="3">DUF4300 family protein</fullName>
    </submittedName>
</protein>
<dbReference type="AlphaFoldDB" id="A0A3M0FW04"/>
<name>A0A3M0FW04_9CORY</name>
<comment type="caution">
    <text evidence="3">The sequence shown here is derived from an EMBL/GenBank/DDBJ whole genome shotgun (WGS) entry which is preliminary data.</text>
</comment>
<evidence type="ECO:0000259" key="2">
    <source>
        <dbReference type="Pfam" id="PF14133"/>
    </source>
</evidence>
<sequence>MMHFSYLTVPTVTVSLLLAACSNPDSGDTIRTASDAQSASTASATAESKVASDQHTEIPTANSDASQLLAGMTISNLVDKQSHEVVRSALADAGVPQESIDGFFELVNEYNTAVPTDSMVAEGFADYGTKDPDYDVESISKAWNDRYADYVGTNCRINTFTLAHSLFSVDDQDNPNDSLLFLDQQSLDKAPQQIFNEAQRAKFEAFYGNIETTMEQTPGQHIADIKAYIKDRGIEFADTGTRVVSVFSHDTLTEPATLFIGHTGVAVPYEDGYLFVEKLAFDMPYQAVTVKDMQQLNDYLMHKYDDGPDLEYGQPVIFDNGDVIEGMRYARK</sequence>
<evidence type="ECO:0000313" key="4">
    <source>
        <dbReference type="Proteomes" id="UP000270649"/>
    </source>
</evidence>
<proteinExistence type="predicted"/>
<organism evidence="3 4">
    <name type="scientific">Corynebacterium macginleyi</name>
    <dbReference type="NCBI Taxonomy" id="38290"/>
    <lineage>
        <taxon>Bacteria</taxon>
        <taxon>Bacillati</taxon>
        <taxon>Actinomycetota</taxon>
        <taxon>Actinomycetes</taxon>
        <taxon>Mycobacteriales</taxon>
        <taxon>Corynebacteriaceae</taxon>
        <taxon>Corynebacterium</taxon>
    </lineage>
</organism>
<evidence type="ECO:0000256" key="1">
    <source>
        <dbReference type="SAM" id="MobiDB-lite"/>
    </source>
</evidence>
<accession>A0A3M0FW04</accession>
<dbReference type="Pfam" id="PF14133">
    <property type="entry name" value="DUF4300"/>
    <property type="match status" value="1"/>
</dbReference>
<feature type="region of interest" description="Disordered" evidence="1">
    <location>
        <begin position="32"/>
        <end position="61"/>
    </location>
</feature>
<evidence type="ECO:0000313" key="3">
    <source>
        <dbReference type="EMBL" id="RMB56864.1"/>
    </source>
</evidence>